<organism evidence="1 2">
    <name type="scientific">Kitasatospora arboriphila</name>
    <dbReference type="NCBI Taxonomy" id="258052"/>
    <lineage>
        <taxon>Bacteria</taxon>
        <taxon>Bacillati</taxon>
        <taxon>Actinomycetota</taxon>
        <taxon>Actinomycetes</taxon>
        <taxon>Kitasatosporales</taxon>
        <taxon>Streptomycetaceae</taxon>
        <taxon>Kitasatospora</taxon>
    </lineage>
</organism>
<name>A0ABN1T9D4_9ACTN</name>
<dbReference type="Proteomes" id="UP001499987">
    <property type="component" value="Unassembled WGS sequence"/>
</dbReference>
<accession>A0ABN1T9D4</accession>
<comment type="caution">
    <text evidence="1">The sequence shown here is derived from an EMBL/GenBank/DDBJ whole genome shotgun (WGS) entry which is preliminary data.</text>
</comment>
<evidence type="ECO:0000313" key="2">
    <source>
        <dbReference type="Proteomes" id="UP001499987"/>
    </source>
</evidence>
<dbReference type="RefSeq" id="WP_344621729.1">
    <property type="nucleotide sequence ID" value="NZ_BAAALD010000003.1"/>
</dbReference>
<sequence>MSSPTRTDFLSAHSLALPFRTSEHYPKLRAMVADHLDLQGRQLGDPVKGAAAIIRHATDRDSPLRQVLGSDAHAFATAKVDALRADLDAAAASASATDFPAA</sequence>
<gene>
    <name evidence="1" type="ORF">GCM10009663_04540</name>
</gene>
<protein>
    <submittedName>
        <fullName evidence="1">Uncharacterized protein</fullName>
    </submittedName>
</protein>
<dbReference type="EMBL" id="BAAALD010000003">
    <property type="protein sequence ID" value="GAA1069949.1"/>
    <property type="molecule type" value="Genomic_DNA"/>
</dbReference>
<keyword evidence="2" id="KW-1185">Reference proteome</keyword>
<reference evidence="1 2" key="1">
    <citation type="journal article" date="2019" name="Int. J. Syst. Evol. Microbiol.">
        <title>The Global Catalogue of Microorganisms (GCM) 10K type strain sequencing project: providing services to taxonomists for standard genome sequencing and annotation.</title>
        <authorList>
            <consortium name="The Broad Institute Genomics Platform"/>
            <consortium name="The Broad Institute Genome Sequencing Center for Infectious Disease"/>
            <person name="Wu L."/>
            <person name="Ma J."/>
        </authorList>
    </citation>
    <scope>NUCLEOTIDE SEQUENCE [LARGE SCALE GENOMIC DNA]</scope>
    <source>
        <strain evidence="1 2">JCM 13002</strain>
    </source>
</reference>
<proteinExistence type="predicted"/>
<evidence type="ECO:0000313" key="1">
    <source>
        <dbReference type="EMBL" id="GAA1069949.1"/>
    </source>
</evidence>